<feature type="coiled-coil region" evidence="1">
    <location>
        <begin position="55"/>
        <end position="82"/>
    </location>
</feature>
<name>A0ABX5XIQ6_9BACT</name>
<evidence type="ECO:0000313" key="3">
    <source>
        <dbReference type="EMBL" id="QDV81260.1"/>
    </source>
</evidence>
<dbReference type="Proteomes" id="UP000318081">
    <property type="component" value="Chromosome"/>
</dbReference>
<feature type="signal peptide" evidence="2">
    <location>
        <begin position="1"/>
        <end position="19"/>
    </location>
</feature>
<evidence type="ECO:0000256" key="1">
    <source>
        <dbReference type="SAM" id="Coils"/>
    </source>
</evidence>
<protein>
    <submittedName>
        <fullName evidence="3">Uncharacterized protein</fullName>
    </submittedName>
</protein>
<reference evidence="3 4" key="1">
    <citation type="submission" date="2019-02" db="EMBL/GenBank/DDBJ databases">
        <title>Deep-cultivation of Planctomycetes and their phenomic and genomic characterization uncovers novel biology.</title>
        <authorList>
            <person name="Wiegand S."/>
            <person name="Jogler M."/>
            <person name="Boedeker C."/>
            <person name="Pinto D."/>
            <person name="Vollmers J."/>
            <person name="Rivas-Marin E."/>
            <person name="Kohn T."/>
            <person name="Peeters S.H."/>
            <person name="Heuer A."/>
            <person name="Rast P."/>
            <person name="Oberbeckmann S."/>
            <person name="Bunk B."/>
            <person name="Jeske O."/>
            <person name="Meyerdierks A."/>
            <person name="Storesund J.E."/>
            <person name="Kallscheuer N."/>
            <person name="Luecker S."/>
            <person name="Lage O.M."/>
            <person name="Pohl T."/>
            <person name="Merkel B.J."/>
            <person name="Hornburger P."/>
            <person name="Mueller R.-W."/>
            <person name="Bruemmer F."/>
            <person name="Labrenz M."/>
            <person name="Spormann A.M."/>
            <person name="Op den Camp H."/>
            <person name="Overmann J."/>
            <person name="Amann R."/>
            <person name="Jetten M.S.M."/>
            <person name="Mascher T."/>
            <person name="Medema M.H."/>
            <person name="Devos D.P."/>
            <person name="Kaster A.-K."/>
            <person name="Ovreas L."/>
            <person name="Rohde M."/>
            <person name="Galperin M.Y."/>
            <person name="Jogler C."/>
        </authorList>
    </citation>
    <scope>NUCLEOTIDE SEQUENCE [LARGE SCALE GENOMIC DNA]</scope>
    <source>
        <strain evidence="3 4">TBK1r</strain>
    </source>
</reference>
<sequence>MRCFLAFVLCLTCSFPAYGRLDPTPTPLELRGLLPNELHFPLLIERNTVDKLLRIQQEQIESAERHERIRQLRERFERLKKRNRKQPAEPKLGIAEET</sequence>
<evidence type="ECO:0000313" key="4">
    <source>
        <dbReference type="Proteomes" id="UP000318081"/>
    </source>
</evidence>
<gene>
    <name evidence="3" type="ORF">TBK1r_01750</name>
</gene>
<accession>A0ABX5XIQ6</accession>
<proteinExistence type="predicted"/>
<keyword evidence="4" id="KW-1185">Reference proteome</keyword>
<feature type="chain" id="PRO_5046679886" evidence="2">
    <location>
        <begin position="20"/>
        <end position="98"/>
    </location>
</feature>
<keyword evidence="2" id="KW-0732">Signal</keyword>
<organism evidence="3 4">
    <name type="scientific">Stieleria magnilauensis</name>
    <dbReference type="NCBI Taxonomy" id="2527963"/>
    <lineage>
        <taxon>Bacteria</taxon>
        <taxon>Pseudomonadati</taxon>
        <taxon>Planctomycetota</taxon>
        <taxon>Planctomycetia</taxon>
        <taxon>Pirellulales</taxon>
        <taxon>Pirellulaceae</taxon>
        <taxon>Stieleria</taxon>
    </lineage>
</organism>
<evidence type="ECO:0000256" key="2">
    <source>
        <dbReference type="SAM" id="SignalP"/>
    </source>
</evidence>
<dbReference type="EMBL" id="CP036432">
    <property type="protein sequence ID" value="QDV81260.1"/>
    <property type="molecule type" value="Genomic_DNA"/>
</dbReference>
<keyword evidence="1" id="KW-0175">Coiled coil</keyword>